<feature type="domain" description="C-type lectin" evidence="4">
    <location>
        <begin position="161"/>
        <end position="279"/>
    </location>
</feature>
<dbReference type="AlphaFoldDB" id="A0AAD8CXL8"/>
<evidence type="ECO:0000256" key="3">
    <source>
        <dbReference type="SAM" id="Phobius"/>
    </source>
</evidence>
<evidence type="ECO:0000256" key="2">
    <source>
        <dbReference type="ARBA" id="ARBA00023157"/>
    </source>
</evidence>
<dbReference type="Gene3D" id="3.10.100.10">
    <property type="entry name" value="Mannose-Binding Protein A, subunit A"/>
    <property type="match status" value="1"/>
</dbReference>
<keyword evidence="2" id="KW-1015">Disulfide bond</keyword>
<evidence type="ECO:0000259" key="4">
    <source>
        <dbReference type="PROSITE" id="PS50041"/>
    </source>
</evidence>
<protein>
    <submittedName>
        <fullName evidence="5">C-type lectin domain family 4 member F-like</fullName>
    </submittedName>
</protein>
<dbReference type="SMART" id="SM00034">
    <property type="entry name" value="CLECT"/>
    <property type="match status" value="1"/>
</dbReference>
<dbReference type="PANTHER" id="PTHR46746">
    <property type="entry name" value="KILLER CELL LECTIN-LIKE RECEPTOR SUBFAMILY F MEMBER 2"/>
    <property type="match status" value="1"/>
</dbReference>
<keyword evidence="3" id="KW-1133">Transmembrane helix</keyword>
<dbReference type="InterPro" id="IPR001304">
    <property type="entry name" value="C-type_lectin-like"/>
</dbReference>
<name>A0AAD8CXL8_ACIOX</name>
<dbReference type="EMBL" id="JAGXEW010000021">
    <property type="protein sequence ID" value="KAK1159912.1"/>
    <property type="molecule type" value="Genomic_DNA"/>
</dbReference>
<sequence length="315" mass="34775">MILITEMVNLKAKLHLAMKTSFFQSVGEEEEDGDGSKSLQSAGGKESLYKKTSILLAVICCLLVSIIIGLSVLSLQLCDCGDVCSRTSQGNGEENNSPIPVDYEQEEKVGEVNTGLPTHSSFTGNCSDMESLFFEAVLGSNITKNCNGQMCELCLKGWVLFNHKCYMFSKDIMPWNASQAQCRSKGGDLVKIQSEEEQKFISKTAQKKGGFYFWIGLADQAKKEEWRWVDNTPLRRGYWRQGIPSTGDVRQCAGMNPLSDFLNNWDRSACRANSRRICESAAVCLINKANDDDANLARVSSSAGARIQVSEQNAI</sequence>
<dbReference type="Proteomes" id="UP001230051">
    <property type="component" value="Unassembled WGS sequence"/>
</dbReference>
<dbReference type="InterPro" id="IPR016186">
    <property type="entry name" value="C-type_lectin-like/link_sf"/>
</dbReference>
<feature type="transmembrane region" description="Helical" evidence="3">
    <location>
        <begin position="54"/>
        <end position="77"/>
    </location>
</feature>
<keyword evidence="3" id="KW-0472">Membrane</keyword>
<keyword evidence="1" id="KW-0430">Lectin</keyword>
<dbReference type="SUPFAM" id="SSF56436">
    <property type="entry name" value="C-type lectin-like"/>
    <property type="match status" value="1"/>
</dbReference>
<reference evidence="5" key="1">
    <citation type="submission" date="2022-02" db="EMBL/GenBank/DDBJ databases">
        <title>Atlantic sturgeon de novo genome assembly.</title>
        <authorList>
            <person name="Stock M."/>
            <person name="Klopp C."/>
            <person name="Guiguen Y."/>
            <person name="Cabau C."/>
            <person name="Parinello H."/>
            <person name="Santidrian Yebra-Pimentel E."/>
            <person name="Kuhl H."/>
            <person name="Dirks R.P."/>
            <person name="Guessner J."/>
            <person name="Wuertz S."/>
            <person name="Du K."/>
            <person name="Schartl M."/>
        </authorList>
    </citation>
    <scope>NUCLEOTIDE SEQUENCE</scope>
    <source>
        <strain evidence="5">STURGEONOMICS-FGT-2020</strain>
        <tissue evidence="5">Whole blood</tissue>
    </source>
</reference>
<comment type="caution">
    <text evidence="5">The sequence shown here is derived from an EMBL/GenBank/DDBJ whole genome shotgun (WGS) entry which is preliminary data.</text>
</comment>
<evidence type="ECO:0000313" key="5">
    <source>
        <dbReference type="EMBL" id="KAK1159912.1"/>
    </source>
</evidence>
<gene>
    <name evidence="5" type="primary">CLEC4E</name>
    <name evidence="5" type="ORF">AOXY_G21361</name>
</gene>
<dbReference type="PANTHER" id="PTHR46746:SF9">
    <property type="entry name" value="CD209 ANTIGEN-LIKE PROTEIN C-LIKE"/>
    <property type="match status" value="1"/>
</dbReference>
<dbReference type="PROSITE" id="PS50041">
    <property type="entry name" value="C_TYPE_LECTIN_2"/>
    <property type="match status" value="1"/>
</dbReference>
<dbReference type="InterPro" id="IPR016187">
    <property type="entry name" value="CTDL_fold"/>
</dbReference>
<organism evidence="5 6">
    <name type="scientific">Acipenser oxyrinchus oxyrinchus</name>
    <dbReference type="NCBI Taxonomy" id="40147"/>
    <lineage>
        <taxon>Eukaryota</taxon>
        <taxon>Metazoa</taxon>
        <taxon>Chordata</taxon>
        <taxon>Craniata</taxon>
        <taxon>Vertebrata</taxon>
        <taxon>Euteleostomi</taxon>
        <taxon>Actinopterygii</taxon>
        <taxon>Chondrostei</taxon>
        <taxon>Acipenseriformes</taxon>
        <taxon>Acipenseridae</taxon>
        <taxon>Acipenser</taxon>
    </lineage>
</organism>
<accession>A0AAD8CXL8</accession>
<proteinExistence type="predicted"/>
<evidence type="ECO:0000256" key="1">
    <source>
        <dbReference type="ARBA" id="ARBA00022734"/>
    </source>
</evidence>
<keyword evidence="6" id="KW-1185">Reference proteome</keyword>
<keyword evidence="3" id="KW-0812">Transmembrane</keyword>
<evidence type="ECO:0000313" key="6">
    <source>
        <dbReference type="Proteomes" id="UP001230051"/>
    </source>
</evidence>
<dbReference type="Pfam" id="PF00059">
    <property type="entry name" value="Lectin_C"/>
    <property type="match status" value="1"/>
</dbReference>
<dbReference type="InterPro" id="IPR051379">
    <property type="entry name" value="C-type_Lectin_Receptor_IMM"/>
</dbReference>
<dbReference type="GO" id="GO:0030246">
    <property type="term" value="F:carbohydrate binding"/>
    <property type="evidence" value="ECO:0007669"/>
    <property type="project" value="UniProtKB-KW"/>
</dbReference>